<keyword evidence="9 13" id="KW-0547">Nucleotide-binding</keyword>
<reference evidence="16 17" key="1">
    <citation type="submission" date="2017-04" db="EMBL/GenBank/DDBJ databases">
        <authorList>
            <person name="Afonso C.L."/>
            <person name="Miller P.J."/>
            <person name="Scott M.A."/>
            <person name="Spackman E."/>
            <person name="Goraichik I."/>
            <person name="Dimitrov K.M."/>
            <person name="Suarez D.L."/>
            <person name="Swayne D.E."/>
        </authorList>
    </citation>
    <scope>NUCLEOTIDE SEQUENCE [LARGE SCALE GENOMIC DNA]</scope>
    <source>
        <strain evidence="16 17">CGMCC 1.10972</strain>
    </source>
</reference>
<evidence type="ECO:0000256" key="10">
    <source>
        <dbReference type="ARBA" id="ARBA00022840"/>
    </source>
</evidence>
<dbReference type="GO" id="GO:0008033">
    <property type="term" value="P:tRNA processing"/>
    <property type="evidence" value="ECO:0007669"/>
    <property type="project" value="UniProtKB-KW"/>
</dbReference>
<dbReference type="GO" id="GO:0061710">
    <property type="term" value="F:L-threonylcarbamoyladenylate synthase"/>
    <property type="evidence" value="ECO:0007669"/>
    <property type="project" value="UniProtKB-EC"/>
</dbReference>
<dbReference type="RefSeq" id="WP_084412715.1">
    <property type="nucleotide sequence ID" value="NZ_FWXR01000030.1"/>
</dbReference>
<dbReference type="NCBIfam" id="TIGR00057">
    <property type="entry name" value="L-threonylcarbamoyladenylate synthase"/>
    <property type="match status" value="1"/>
</dbReference>
<evidence type="ECO:0000256" key="4">
    <source>
        <dbReference type="ARBA" id="ARBA00015492"/>
    </source>
</evidence>
<dbReference type="AlphaFoldDB" id="A0A1W2EQ78"/>
<comment type="subcellular location">
    <subcellularLocation>
        <location evidence="1 13">Cytoplasm</location>
    </subcellularLocation>
</comment>
<organism evidence="16 17">
    <name type="scientific">Fulvimarina manganoxydans</name>
    <dbReference type="NCBI Taxonomy" id="937218"/>
    <lineage>
        <taxon>Bacteria</taxon>
        <taxon>Pseudomonadati</taxon>
        <taxon>Pseudomonadota</taxon>
        <taxon>Alphaproteobacteria</taxon>
        <taxon>Hyphomicrobiales</taxon>
        <taxon>Aurantimonadaceae</taxon>
        <taxon>Fulvimarina</taxon>
    </lineage>
</organism>
<dbReference type="PIRSF" id="PIRSF004930">
    <property type="entry name" value="Tln_factor_SUA5"/>
    <property type="match status" value="1"/>
</dbReference>
<evidence type="ECO:0000256" key="5">
    <source>
        <dbReference type="ARBA" id="ARBA00022490"/>
    </source>
</evidence>
<dbReference type="EMBL" id="FWXR01000030">
    <property type="protein sequence ID" value="SMD11874.1"/>
    <property type="molecule type" value="Genomic_DNA"/>
</dbReference>
<name>A0A1W2EQ78_9HYPH</name>
<dbReference type="STRING" id="937218.SAMN06297251_13031"/>
<dbReference type="Pfam" id="PF03481">
    <property type="entry name" value="Sua5_C"/>
    <property type="match status" value="1"/>
</dbReference>
<evidence type="ECO:0000256" key="14">
    <source>
        <dbReference type="PIRSR" id="PIRSR004930-1"/>
    </source>
</evidence>
<evidence type="ECO:0000256" key="6">
    <source>
        <dbReference type="ARBA" id="ARBA00022679"/>
    </source>
</evidence>
<feature type="binding site" evidence="14">
    <location>
        <position position="147"/>
    </location>
    <ligand>
        <name>ATP</name>
        <dbReference type="ChEBI" id="CHEBI:30616"/>
    </ligand>
</feature>
<feature type="binding site" evidence="14">
    <location>
        <position position="114"/>
    </location>
    <ligand>
        <name>ATP</name>
        <dbReference type="ChEBI" id="CHEBI:30616"/>
    </ligand>
</feature>
<evidence type="ECO:0000256" key="13">
    <source>
        <dbReference type="PIRNR" id="PIRNR004930"/>
    </source>
</evidence>
<comment type="similarity">
    <text evidence="2 13">Belongs to the SUA5 family.</text>
</comment>
<dbReference type="GO" id="GO:0005524">
    <property type="term" value="F:ATP binding"/>
    <property type="evidence" value="ECO:0007669"/>
    <property type="project" value="UniProtKB-UniRule"/>
</dbReference>
<dbReference type="InterPro" id="IPR006070">
    <property type="entry name" value="Sua5-like_dom"/>
</dbReference>
<feature type="binding site" evidence="14">
    <location>
        <position position="63"/>
    </location>
    <ligand>
        <name>ATP</name>
        <dbReference type="ChEBI" id="CHEBI:30616"/>
    </ligand>
</feature>
<dbReference type="Pfam" id="PF01300">
    <property type="entry name" value="Sua5_yciO_yrdC"/>
    <property type="match status" value="1"/>
</dbReference>
<dbReference type="InterPro" id="IPR017945">
    <property type="entry name" value="DHBP_synth_RibB-like_a/b_dom"/>
</dbReference>
<proteinExistence type="inferred from homology"/>
<feature type="binding site" evidence="14">
    <location>
        <position position="137"/>
    </location>
    <ligand>
        <name>L-threonine</name>
        <dbReference type="ChEBI" id="CHEBI:57926"/>
    </ligand>
</feature>
<dbReference type="GO" id="GO:0005737">
    <property type="term" value="C:cytoplasm"/>
    <property type="evidence" value="ECO:0007669"/>
    <property type="project" value="UniProtKB-SubCell"/>
</dbReference>
<dbReference type="SUPFAM" id="SSF55821">
    <property type="entry name" value="YrdC/RibB"/>
    <property type="match status" value="1"/>
</dbReference>
<dbReference type="Proteomes" id="UP000192656">
    <property type="component" value="Unassembled WGS sequence"/>
</dbReference>
<dbReference type="GO" id="GO:0003725">
    <property type="term" value="F:double-stranded RNA binding"/>
    <property type="evidence" value="ECO:0007669"/>
    <property type="project" value="UniProtKB-UniRule"/>
</dbReference>
<accession>A0A1W2EQ78</accession>
<protein>
    <recommendedName>
        <fullName evidence="4 13">Threonylcarbamoyl-AMP synthase</fullName>
        <shortName evidence="13">TC-AMP synthase</shortName>
        <ecNumber evidence="3 13">2.7.7.87</ecNumber>
    </recommendedName>
    <alternativeName>
        <fullName evidence="11 13">L-threonylcarbamoyladenylate synthase</fullName>
    </alternativeName>
</protein>
<feature type="binding site" evidence="14">
    <location>
        <position position="227"/>
    </location>
    <ligand>
        <name>ATP</name>
        <dbReference type="ChEBI" id="CHEBI:30616"/>
    </ligand>
</feature>
<dbReference type="GO" id="GO:0000049">
    <property type="term" value="F:tRNA binding"/>
    <property type="evidence" value="ECO:0007669"/>
    <property type="project" value="TreeGrafter"/>
</dbReference>
<evidence type="ECO:0000256" key="3">
    <source>
        <dbReference type="ARBA" id="ARBA00012584"/>
    </source>
</evidence>
<feature type="binding site" evidence="14">
    <location>
        <position position="118"/>
    </location>
    <ligand>
        <name>ATP</name>
        <dbReference type="ChEBI" id="CHEBI:30616"/>
    </ligand>
</feature>
<dbReference type="PANTHER" id="PTHR17490">
    <property type="entry name" value="SUA5"/>
    <property type="match status" value="1"/>
</dbReference>
<comment type="catalytic activity">
    <reaction evidence="12 13">
        <text>L-threonine + hydrogencarbonate + ATP = L-threonylcarbamoyladenylate + diphosphate + H2O</text>
        <dbReference type="Rhea" id="RHEA:36407"/>
        <dbReference type="ChEBI" id="CHEBI:15377"/>
        <dbReference type="ChEBI" id="CHEBI:17544"/>
        <dbReference type="ChEBI" id="CHEBI:30616"/>
        <dbReference type="ChEBI" id="CHEBI:33019"/>
        <dbReference type="ChEBI" id="CHEBI:57926"/>
        <dbReference type="ChEBI" id="CHEBI:73682"/>
        <dbReference type="EC" id="2.7.7.87"/>
    </reaction>
</comment>
<dbReference type="InterPro" id="IPR005145">
    <property type="entry name" value="Sua5_C"/>
</dbReference>
<dbReference type="InterPro" id="IPR050156">
    <property type="entry name" value="TC-AMP_synthase_SUA5"/>
</dbReference>
<dbReference type="InterPro" id="IPR010923">
    <property type="entry name" value="T(6)A37_SUA5"/>
</dbReference>
<dbReference type="PANTHER" id="PTHR17490:SF16">
    <property type="entry name" value="THREONYLCARBAMOYL-AMP SYNTHASE"/>
    <property type="match status" value="1"/>
</dbReference>
<evidence type="ECO:0000313" key="17">
    <source>
        <dbReference type="Proteomes" id="UP000192656"/>
    </source>
</evidence>
<evidence type="ECO:0000256" key="12">
    <source>
        <dbReference type="ARBA" id="ARBA00048366"/>
    </source>
</evidence>
<sequence length="320" mass="32848">MRVIPAGAPESFAEALGLLQRGEAIAVPTETVYGLAADATHGEAIAKIFAAKGRPSFNPLICHVPDLAMAERLAVLSPLARHLADAFWPGPLTIVCPLIEGSPIHPLATAGLDTVGLRAPRGVLAKLATALGQPIAAPSANASGRVSPTNAARVATDLGDRIPLILDGGDAPVGVESTIIRPFEDHILLLRPGGIAREAIESVSGLPVRSVASGSAISAPGQLSSHYAPAGRVRLDARHVEPGECLIAFGSALPAGADRAKAIRTLSASCDLEEAAANLFAALAAFDRPDIDRIAVMPIPEDGLGEAINDRLRRAAAPRG</sequence>
<dbReference type="OrthoDB" id="9814580at2"/>
<evidence type="ECO:0000313" key="16">
    <source>
        <dbReference type="EMBL" id="SMD11874.1"/>
    </source>
</evidence>
<dbReference type="EC" id="2.7.7.87" evidence="3 13"/>
<evidence type="ECO:0000256" key="7">
    <source>
        <dbReference type="ARBA" id="ARBA00022694"/>
    </source>
</evidence>
<feature type="binding site" evidence="14">
    <location>
        <position position="54"/>
    </location>
    <ligand>
        <name>ATP</name>
        <dbReference type="ChEBI" id="CHEBI:30616"/>
    </ligand>
</feature>
<feature type="domain" description="YrdC-like" evidence="15">
    <location>
        <begin position="9"/>
        <end position="195"/>
    </location>
</feature>
<keyword evidence="6 13" id="KW-0808">Transferase</keyword>
<dbReference type="PROSITE" id="PS51163">
    <property type="entry name" value="YRDC"/>
    <property type="match status" value="1"/>
</dbReference>
<evidence type="ECO:0000259" key="15">
    <source>
        <dbReference type="PROSITE" id="PS51163"/>
    </source>
</evidence>
<feature type="binding site" evidence="14">
    <location>
        <position position="31"/>
    </location>
    <ligand>
        <name>L-threonine</name>
        <dbReference type="ChEBI" id="CHEBI:57926"/>
    </ligand>
</feature>
<evidence type="ECO:0000256" key="2">
    <source>
        <dbReference type="ARBA" id="ARBA00007663"/>
    </source>
</evidence>
<comment type="function">
    <text evidence="13">Required for the formation of a threonylcarbamoyl group on adenosine at position 37 (t(6)A37) in tRNAs that read codons beginning with adenine.</text>
</comment>
<feature type="binding site" evidence="14">
    <location>
        <position position="191"/>
    </location>
    <ligand>
        <name>ATP</name>
        <dbReference type="ChEBI" id="CHEBI:30616"/>
    </ligand>
</feature>
<dbReference type="Gene3D" id="3.40.50.11030">
    <property type="entry name" value="Threonylcarbamoyl-AMP synthase, C-terminal domain"/>
    <property type="match status" value="1"/>
</dbReference>
<keyword evidence="5 13" id="KW-0963">Cytoplasm</keyword>
<evidence type="ECO:0000256" key="11">
    <source>
        <dbReference type="ARBA" id="ARBA00029774"/>
    </source>
</evidence>
<keyword evidence="17" id="KW-1185">Reference proteome</keyword>
<evidence type="ECO:0000256" key="8">
    <source>
        <dbReference type="ARBA" id="ARBA00022695"/>
    </source>
</evidence>
<gene>
    <name evidence="16" type="ORF">SAMN06297251_13031</name>
</gene>
<keyword evidence="7 13" id="KW-0819">tRNA processing</keyword>
<feature type="binding site" evidence="14">
    <location>
        <position position="58"/>
    </location>
    <ligand>
        <name>ATP</name>
        <dbReference type="ChEBI" id="CHEBI:30616"/>
    </ligand>
</feature>
<dbReference type="InterPro" id="IPR038385">
    <property type="entry name" value="Sua5/YwlC_C"/>
</dbReference>
<dbReference type="Gene3D" id="3.90.870.10">
    <property type="entry name" value="DHBP synthase"/>
    <property type="match status" value="1"/>
</dbReference>
<feature type="binding site" evidence="14">
    <location>
        <position position="177"/>
    </location>
    <ligand>
        <name>L-threonine</name>
        <dbReference type="ChEBI" id="CHEBI:57926"/>
    </ligand>
</feature>
<dbReference type="GO" id="GO:0006450">
    <property type="term" value="P:regulation of translational fidelity"/>
    <property type="evidence" value="ECO:0007669"/>
    <property type="project" value="TreeGrafter"/>
</dbReference>
<evidence type="ECO:0000256" key="9">
    <source>
        <dbReference type="ARBA" id="ARBA00022741"/>
    </source>
</evidence>
<feature type="binding site" evidence="14">
    <location>
        <position position="139"/>
    </location>
    <ligand>
        <name>ATP</name>
        <dbReference type="ChEBI" id="CHEBI:30616"/>
    </ligand>
</feature>
<keyword evidence="10 13" id="KW-0067">ATP-binding</keyword>
<evidence type="ECO:0000256" key="1">
    <source>
        <dbReference type="ARBA" id="ARBA00004496"/>
    </source>
</evidence>
<keyword evidence="8 13" id="KW-0548">Nucleotidyltransferase</keyword>